<dbReference type="PROSITE" id="PS50850">
    <property type="entry name" value="MFS"/>
    <property type="match status" value="1"/>
</dbReference>
<dbReference type="NCBIfam" id="TIGR00710">
    <property type="entry name" value="efflux_Bcr_CflA"/>
    <property type="match status" value="1"/>
</dbReference>
<sequence length="413" mass="43065">MNSQVQTPANEGQVSHPSASILRGKVILLLASLAAISNLSTNIILPAFPDIASQLNVTSQELGLTLSSFFITYALAQLVVGPLADRYGRKRVIVGGLLVFVAGTFWASTATTLDMLIMGRVIQGLGVCTAGVLSRAIARDLYEGETLARALSLTMIATATAPGFSPLVGSVLNTTLGWRALFILVGIAAILITLFYVRSVGETLPVSRRVTQSMQAIVKAYGKLLRNRQFIFPALASSLLMSGLFASFAATPAILMAGIGLTSLQMGLYFAATVFVVFAAGMAAPRLAHRFGAGAIALSGLSTAFVAGVLLLIGPTNPGLGWYTLSMVLFLWGMGLANPLATAMTMSPFSKEAGLASALLGFLTMGLGAATTWAVSTPEYPTVIVLGATQSAVCVLAILLFTTYIYLGRKGAV</sequence>
<gene>
    <name evidence="10" type="ORF">ALP78_02114</name>
</gene>
<evidence type="ECO:0000256" key="3">
    <source>
        <dbReference type="ARBA" id="ARBA00022448"/>
    </source>
</evidence>
<keyword evidence="6 8" id="KW-1133">Transmembrane helix</keyword>
<evidence type="ECO:0000256" key="2">
    <source>
        <dbReference type="ARBA" id="ARBA00006236"/>
    </source>
</evidence>
<evidence type="ECO:0000259" key="9">
    <source>
        <dbReference type="PROSITE" id="PS50850"/>
    </source>
</evidence>
<feature type="transmembrane region" description="Helical" evidence="8">
    <location>
        <begin position="26"/>
        <end position="48"/>
    </location>
</feature>
<dbReference type="PANTHER" id="PTHR42718">
    <property type="entry name" value="MAJOR FACILITATOR SUPERFAMILY MULTIDRUG TRANSPORTER MFSC"/>
    <property type="match status" value="1"/>
</dbReference>
<protein>
    <recommendedName>
        <fullName evidence="8">Bcr/CflA family efflux transporter</fullName>
    </recommendedName>
</protein>
<dbReference type="InterPro" id="IPR036259">
    <property type="entry name" value="MFS_trans_sf"/>
</dbReference>
<keyword evidence="4" id="KW-1003">Cell membrane</keyword>
<keyword evidence="8" id="KW-0997">Cell inner membrane</keyword>
<evidence type="ECO:0000313" key="11">
    <source>
        <dbReference type="Proteomes" id="UP000268004"/>
    </source>
</evidence>
<dbReference type="PANTHER" id="PTHR42718:SF9">
    <property type="entry name" value="MAJOR FACILITATOR SUPERFAMILY MULTIDRUG TRANSPORTER MFSC"/>
    <property type="match status" value="1"/>
</dbReference>
<organism evidence="10 11">
    <name type="scientific">Pseudomonas coronafaciens pv. striafaciens</name>
    <dbReference type="NCBI Taxonomy" id="235276"/>
    <lineage>
        <taxon>Bacteria</taxon>
        <taxon>Pseudomonadati</taxon>
        <taxon>Pseudomonadota</taxon>
        <taxon>Gammaproteobacteria</taxon>
        <taxon>Pseudomonadales</taxon>
        <taxon>Pseudomonadaceae</taxon>
        <taxon>Pseudomonas</taxon>
        <taxon>Pseudomonas coronafaciens</taxon>
    </lineage>
</organism>
<dbReference type="Proteomes" id="UP000268004">
    <property type="component" value="Unassembled WGS sequence"/>
</dbReference>
<dbReference type="Pfam" id="PF07690">
    <property type="entry name" value="MFS_1"/>
    <property type="match status" value="1"/>
</dbReference>
<comment type="subcellular location">
    <subcellularLocation>
        <location evidence="8">Cell inner membrane</location>
        <topology evidence="8">Multi-pass membrane protein</topology>
    </subcellularLocation>
    <subcellularLocation>
        <location evidence="1">Cell membrane</location>
        <topology evidence="1">Multi-pass membrane protein</topology>
    </subcellularLocation>
</comment>
<accession>A0A3M4YE09</accession>
<feature type="transmembrane region" description="Helical" evidence="8">
    <location>
        <begin position="353"/>
        <end position="376"/>
    </location>
</feature>
<evidence type="ECO:0000256" key="5">
    <source>
        <dbReference type="ARBA" id="ARBA00022692"/>
    </source>
</evidence>
<dbReference type="InterPro" id="IPR020846">
    <property type="entry name" value="MFS_dom"/>
</dbReference>
<feature type="transmembrane region" description="Helical" evidence="8">
    <location>
        <begin position="117"/>
        <end position="138"/>
    </location>
</feature>
<dbReference type="Gene3D" id="1.20.1720.10">
    <property type="entry name" value="Multidrug resistance protein D"/>
    <property type="match status" value="1"/>
</dbReference>
<dbReference type="InterPro" id="IPR005829">
    <property type="entry name" value="Sugar_transporter_CS"/>
</dbReference>
<feature type="transmembrane region" description="Helical" evidence="8">
    <location>
        <begin position="382"/>
        <end position="407"/>
    </location>
</feature>
<feature type="transmembrane region" description="Helical" evidence="8">
    <location>
        <begin position="92"/>
        <end position="111"/>
    </location>
</feature>
<dbReference type="GO" id="GO:0005886">
    <property type="term" value="C:plasma membrane"/>
    <property type="evidence" value="ECO:0007669"/>
    <property type="project" value="UniProtKB-SubCell"/>
</dbReference>
<evidence type="ECO:0000256" key="8">
    <source>
        <dbReference type="RuleBase" id="RU365088"/>
    </source>
</evidence>
<name>A0A3M4YE09_9PSED</name>
<keyword evidence="3 8" id="KW-0813">Transport</keyword>
<proteinExistence type="inferred from homology"/>
<feature type="transmembrane region" description="Helical" evidence="8">
    <location>
        <begin position="291"/>
        <end position="314"/>
    </location>
</feature>
<feature type="domain" description="Major facilitator superfamily (MFS) profile" evidence="9">
    <location>
        <begin position="26"/>
        <end position="406"/>
    </location>
</feature>
<dbReference type="RefSeq" id="WP_122335853.1">
    <property type="nucleotide sequence ID" value="NZ_RBSD01000106.1"/>
</dbReference>
<feature type="transmembrane region" description="Helical" evidence="8">
    <location>
        <begin position="150"/>
        <end position="172"/>
    </location>
</feature>
<dbReference type="PROSITE" id="PS00216">
    <property type="entry name" value="SUGAR_TRANSPORT_1"/>
    <property type="match status" value="1"/>
</dbReference>
<dbReference type="CDD" id="cd17320">
    <property type="entry name" value="MFS_MdfA_MDR_like"/>
    <property type="match status" value="1"/>
</dbReference>
<keyword evidence="5 8" id="KW-0812">Transmembrane</keyword>
<dbReference type="SUPFAM" id="SSF103473">
    <property type="entry name" value="MFS general substrate transporter"/>
    <property type="match status" value="1"/>
</dbReference>
<dbReference type="InterPro" id="IPR011701">
    <property type="entry name" value="MFS"/>
</dbReference>
<keyword evidence="7 8" id="KW-0472">Membrane</keyword>
<reference evidence="10 11" key="1">
    <citation type="submission" date="2018-08" db="EMBL/GenBank/DDBJ databases">
        <title>Recombination of ecologically and evolutionarily significant loci maintains genetic cohesion in the Pseudomonas syringae species complex.</title>
        <authorList>
            <person name="Dillon M."/>
            <person name="Thakur S."/>
            <person name="Almeida R.N.D."/>
            <person name="Weir B.S."/>
            <person name="Guttman D.S."/>
        </authorList>
    </citation>
    <scope>NUCLEOTIDE SEQUENCE [LARGE SCALE GENOMIC DNA]</scope>
    <source>
        <strain evidence="10 11">ICMP 4996</strain>
    </source>
</reference>
<evidence type="ECO:0000256" key="4">
    <source>
        <dbReference type="ARBA" id="ARBA00022475"/>
    </source>
</evidence>
<evidence type="ECO:0000256" key="1">
    <source>
        <dbReference type="ARBA" id="ARBA00004651"/>
    </source>
</evidence>
<comment type="similarity">
    <text evidence="2 8">Belongs to the major facilitator superfamily. Bcr/CmlA family.</text>
</comment>
<feature type="transmembrane region" description="Helical" evidence="8">
    <location>
        <begin position="320"/>
        <end position="341"/>
    </location>
</feature>
<feature type="transmembrane region" description="Helical" evidence="8">
    <location>
        <begin position="230"/>
        <end position="254"/>
    </location>
</feature>
<dbReference type="GO" id="GO:1990961">
    <property type="term" value="P:xenobiotic detoxification by transmembrane export across the plasma membrane"/>
    <property type="evidence" value="ECO:0007669"/>
    <property type="project" value="InterPro"/>
</dbReference>
<evidence type="ECO:0000256" key="6">
    <source>
        <dbReference type="ARBA" id="ARBA00022989"/>
    </source>
</evidence>
<feature type="transmembrane region" description="Helical" evidence="8">
    <location>
        <begin position="266"/>
        <end position="284"/>
    </location>
</feature>
<dbReference type="InterPro" id="IPR004812">
    <property type="entry name" value="Efflux_drug-R_Bcr/CmlA"/>
</dbReference>
<dbReference type="AlphaFoldDB" id="A0A3M4YE09"/>
<dbReference type="EMBL" id="RBSD01000106">
    <property type="protein sequence ID" value="RMR86283.1"/>
    <property type="molecule type" value="Genomic_DNA"/>
</dbReference>
<dbReference type="GO" id="GO:0042910">
    <property type="term" value="F:xenobiotic transmembrane transporter activity"/>
    <property type="evidence" value="ECO:0007669"/>
    <property type="project" value="InterPro"/>
</dbReference>
<evidence type="ECO:0000256" key="7">
    <source>
        <dbReference type="ARBA" id="ARBA00023136"/>
    </source>
</evidence>
<evidence type="ECO:0000313" key="10">
    <source>
        <dbReference type="EMBL" id="RMR86283.1"/>
    </source>
</evidence>
<feature type="transmembrane region" description="Helical" evidence="8">
    <location>
        <begin position="60"/>
        <end position="80"/>
    </location>
</feature>
<feature type="transmembrane region" description="Helical" evidence="8">
    <location>
        <begin position="178"/>
        <end position="197"/>
    </location>
</feature>
<comment type="caution">
    <text evidence="10">The sequence shown here is derived from an EMBL/GenBank/DDBJ whole genome shotgun (WGS) entry which is preliminary data.</text>
</comment>